<evidence type="ECO:0000313" key="3">
    <source>
        <dbReference type="Proteomes" id="UP001220964"/>
    </source>
</evidence>
<protein>
    <submittedName>
        <fullName evidence="2">Uncharacterized protein</fullName>
    </submittedName>
</protein>
<proteinExistence type="predicted"/>
<dbReference type="EMBL" id="JARGYC010000060">
    <property type="protein sequence ID" value="MDF0602751.1"/>
    <property type="molecule type" value="Genomic_DNA"/>
</dbReference>
<feature type="region of interest" description="Disordered" evidence="1">
    <location>
        <begin position="70"/>
        <end position="89"/>
    </location>
</feature>
<evidence type="ECO:0000256" key="1">
    <source>
        <dbReference type="SAM" id="MobiDB-lite"/>
    </source>
</evidence>
<accession>A0AAE3NUX8</accession>
<reference evidence="2" key="1">
    <citation type="submission" date="2023-03" db="EMBL/GenBank/DDBJ databases">
        <title>Multiphase analysis and comparison of six strains from genera Psychromarinibacter, Lutimaribacter, and Maritimibacter, including a novel species: Psychromarinibacter sediminicola sp. nov.</title>
        <authorList>
            <person name="Wang Y.-H."/>
            <person name="Ye M.-Q."/>
            <person name="Du Z.-J."/>
        </authorList>
    </citation>
    <scope>NUCLEOTIDE SEQUENCE</scope>
    <source>
        <strain evidence="2">C21-152</strain>
    </source>
</reference>
<comment type="caution">
    <text evidence="2">The sequence shown here is derived from an EMBL/GenBank/DDBJ whole genome shotgun (WGS) entry which is preliminary data.</text>
</comment>
<organism evidence="2 3">
    <name type="scientific">Psychromarinibacter sediminicola</name>
    <dbReference type="NCBI Taxonomy" id="3033385"/>
    <lineage>
        <taxon>Bacteria</taxon>
        <taxon>Pseudomonadati</taxon>
        <taxon>Pseudomonadota</taxon>
        <taxon>Alphaproteobacteria</taxon>
        <taxon>Rhodobacterales</taxon>
        <taxon>Paracoccaceae</taxon>
        <taxon>Psychromarinibacter</taxon>
    </lineage>
</organism>
<dbReference type="Proteomes" id="UP001220964">
    <property type="component" value="Unassembled WGS sequence"/>
</dbReference>
<dbReference type="RefSeq" id="WP_275568877.1">
    <property type="nucleotide sequence ID" value="NZ_JARGYC010000060.1"/>
</dbReference>
<evidence type="ECO:0000313" key="2">
    <source>
        <dbReference type="EMBL" id="MDF0602751.1"/>
    </source>
</evidence>
<keyword evidence="3" id="KW-1185">Reference proteome</keyword>
<gene>
    <name evidence="2" type="ORF">P1J78_18580</name>
</gene>
<sequence>MTRTPDIGRLRSPGGHCIGPEALQGTLAAGGYPADQCEQVPKAVPTEPIRDGDTAPQARSRAALIDDIRSILPDQQANGRRPPIPDDTP</sequence>
<name>A0AAE3NUX8_9RHOB</name>
<dbReference type="AlphaFoldDB" id="A0AAE3NUX8"/>